<evidence type="ECO:0000256" key="5">
    <source>
        <dbReference type="SAM" id="Phobius"/>
    </source>
</evidence>
<dbReference type="NCBIfam" id="TIGR00781">
    <property type="entry name" value="ccoO"/>
    <property type="match status" value="1"/>
</dbReference>
<evidence type="ECO:0000313" key="7">
    <source>
        <dbReference type="EMBL" id="MFC3175387.1"/>
    </source>
</evidence>
<dbReference type="PROSITE" id="PS51007">
    <property type="entry name" value="CYTC"/>
    <property type="match status" value="1"/>
</dbReference>
<accession>A0ABV7ITU6</accession>
<feature type="transmembrane region" description="Helical" evidence="5">
    <location>
        <begin position="24"/>
        <end position="48"/>
    </location>
</feature>
<evidence type="ECO:0000259" key="6">
    <source>
        <dbReference type="PROSITE" id="PS51007"/>
    </source>
</evidence>
<keyword evidence="5" id="KW-0472">Membrane</keyword>
<evidence type="ECO:0000256" key="4">
    <source>
        <dbReference type="PROSITE-ProRule" id="PRU00433"/>
    </source>
</evidence>
<comment type="caution">
    <text evidence="7">The sequence shown here is derived from an EMBL/GenBank/DDBJ whole genome shotgun (WGS) entry which is preliminary data.</text>
</comment>
<dbReference type="InterPro" id="IPR003468">
    <property type="entry name" value="Cyt_c_oxidase_monohaem-su/FixO"/>
</dbReference>
<dbReference type="InterPro" id="IPR009056">
    <property type="entry name" value="Cyt_c-like_dom"/>
</dbReference>
<keyword evidence="8" id="KW-1185">Reference proteome</keyword>
<protein>
    <submittedName>
        <fullName evidence="7">Cytochrome-c oxidase, cbb3-type subunit II</fullName>
    </submittedName>
</protein>
<evidence type="ECO:0000256" key="2">
    <source>
        <dbReference type="ARBA" id="ARBA00022723"/>
    </source>
</evidence>
<dbReference type="RefSeq" id="WP_379510766.1">
    <property type="nucleotide sequence ID" value="NZ_JBHRTQ010000013.1"/>
</dbReference>
<keyword evidence="2 4" id="KW-0479">Metal-binding</keyword>
<dbReference type="NCBIfam" id="NF011055">
    <property type="entry name" value="PRK14487.1"/>
    <property type="match status" value="1"/>
</dbReference>
<sequence>MTSATNEKPRKEPFAGHKKLERNVTLLGVLAFAAVTVGGIVEIAPLFWIDNTIEKVEGVRPYTPLEQAGRDIYVREGCYLCHSQMIRPFRDETERYGHYSLAAESMYDHPFQWGSKRTGPDLARVGGRYSDEWHVQHLTDPRAVVPESVMPMYAFLKDRDLSESDVEGSMGKELTALYRVGVPYSKDQIAHADEDMKAQAGMGDATELAKRWPKAQARDFDGDPARLTEMDALVAYLQVLGTMVDVNAAAAQEDLARETGR</sequence>
<keyword evidence="1 4" id="KW-0349">Heme</keyword>
<feature type="domain" description="Cytochrome c" evidence="6">
    <location>
        <begin position="64"/>
        <end position="241"/>
    </location>
</feature>
<keyword evidence="3 4" id="KW-0408">Iron</keyword>
<keyword evidence="5" id="KW-1133">Transmembrane helix</keyword>
<evidence type="ECO:0000256" key="3">
    <source>
        <dbReference type="ARBA" id="ARBA00023004"/>
    </source>
</evidence>
<reference evidence="8" key="1">
    <citation type="journal article" date="2019" name="Int. J. Syst. Evol. Microbiol.">
        <title>The Global Catalogue of Microorganisms (GCM) 10K type strain sequencing project: providing services to taxonomists for standard genome sequencing and annotation.</title>
        <authorList>
            <consortium name="The Broad Institute Genomics Platform"/>
            <consortium name="The Broad Institute Genome Sequencing Center for Infectious Disease"/>
            <person name="Wu L."/>
            <person name="Ma J."/>
        </authorList>
    </citation>
    <scope>NUCLEOTIDE SEQUENCE [LARGE SCALE GENOMIC DNA]</scope>
    <source>
        <strain evidence="8">KCTC 42984</strain>
    </source>
</reference>
<organism evidence="7 8">
    <name type="scientific">Novosphingobium bradum</name>
    <dbReference type="NCBI Taxonomy" id="1737444"/>
    <lineage>
        <taxon>Bacteria</taxon>
        <taxon>Pseudomonadati</taxon>
        <taxon>Pseudomonadota</taxon>
        <taxon>Alphaproteobacteria</taxon>
        <taxon>Sphingomonadales</taxon>
        <taxon>Sphingomonadaceae</taxon>
        <taxon>Novosphingobium</taxon>
    </lineage>
</organism>
<proteinExistence type="predicted"/>
<dbReference type="InterPro" id="IPR036909">
    <property type="entry name" value="Cyt_c-like_dom_sf"/>
</dbReference>
<dbReference type="Pfam" id="PF02433">
    <property type="entry name" value="FixO"/>
    <property type="match status" value="1"/>
</dbReference>
<dbReference type="EMBL" id="JBHRTQ010000013">
    <property type="protein sequence ID" value="MFC3175387.1"/>
    <property type="molecule type" value="Genomic_DNA"/>
</dbReference>
<keyword evidence="5" id="KW-0812">Transmembrane</keyword>
<dbReference type="Gene3D" id="6.10.250.2250">
    <property type="match status" value="1"/>
</dbReference>
<dbReference type="Proteomes" id="UP001595604">
    <property type="component" value="Unassembled WGS sequence"/>
</dbReference>
<evidence type="ECO:0000313" key="8">
    <source>
        <dbReference type="Proteomes" id="UP001595604"/>
    </source>
</evidence>
<gene>
    <name evidence="7" type="primary">ccoO</name>
    <name evidence="7" type="ORF">ACFOD9_14090</name>
</gene>
<dbReference type="Gene3D" id="1.10.760.10">
    <property type="entry name" value="Cytochrome c-like domain"/>
    <property type="match status" value="1"/>
</dbReference>
<dbReference type="SUPFAM" id="SSF46626">
    <property type="entry name" value="Cytochrome c"/>
    <property type="match status" value="1"/>
</dbReference>
<name>A0ABV7ITU6_9SPHN</name>
<evidence type="ECO:0000256" key="1">
    <source>
        <dbReference type="ARBA" id="ARBA00022617"/>
    </source>
</evidence>